<keyword evidence="2" id="KW-1133">Transmembrane helix</keyword>
<dbReference type="EMBL" id="BGZK01000230">
    <property type="protein sequence ID" value="GBP30248.1"/>
    <property type="molecule type" value="Genomic_DNA"/>
</dbReference>
<evidence type="ECO:0000313" key="4">
    <source>
        <dbReference type="Proteomes" id="UP000299102"/>
    </source>
</evidence>
<dbReference type="Proteomes" id="UP000299102">
    <property type="component" value="Unassembled WGS sequence"/>
</dbReference>
<keyword evidence="4" id="KW-1185">Reference proteome</keyword>
<feature type="transmembrane region" description="Helical" evidence="2">
    <location>
        <begin position="42"/>
        <end position="65"/>
    </location>
</feature>
<reference evidence="3 4" key="1">
    <citation type="journal article" date="2019" name="Commun. Biol.">
        <title>The bagworm genome reveals a unique fibroin gene that provides high tensile strength.</title>
        <authorList>
            <person name="Kono N."/>
            <person name="Nakamura H."/>
            <person name="Ohtoshi R."/>
            <person name="Tomita M."/>
            <person name="Numata K."/>
            <person name="Arakawa K."/>
        </authorList>
    </citation>
    <scope>NUCLEOTIDE SEQUENCE [LARGE SCALE GENOMIC DNA]</scope>
</reference>
<keyword evidence="2" id="KW-0472">Membrane</keyword>
<gene>
    <name evidence="3" type="ORF">EVAR_94557_1</name>
</gene>
<comment type="caution">
    <text evidence="3">The sequence shown here is derived from an EMBL/GenBank/DDBJ whole genome shotgun (WGS) entry which is preliminary data.</text>
</comment>
<sequence>MTEEAGHSRRTGASGRARPQSVRSLRNGSVKRPVKSCAGAGVVSPAAAAPSFFFGGYFVFVQFAAQLERRGDRSR</sequence>
<accession>A0A4C1UUX9</accession>
<evidence type="ECO:0000256" key="1">
    <source>
        <dbReference type="SAM" id="MobiDB-lite"/>
    </source>
</evidence>
<protein>
    <submittedName>
        <fullName evidence="3">Uncharacterized protein</fullName>
    </submittedName>
</protein>
<evidence type="ECO:0000256" key="2">
    <source>
        <dbReference type="SAM" id="Phobius"/>
    </source>
</evidence>
<proteinExistence type="predicted"/>
<keyword evidence="2" id="KW-0812">Transmembrane</keyword>
<feature type="region of interest" description="Disordered" evidence="1">
    <location>
        <begin position="1"/>
        <end position="33"/>
    </location>
</feature>
<dbReference type="AlphaFoldDB" id="A0A4C1UUX9"/>
<organism evidence="3 4">
    <name type="scientific">Eumeta variegata</name>
    <name type="common">Bagworm moth</name>
    <name type="synonym">Eumeta japonica</name>
    <dbReference type="NCBI Taxonomy" id="151549"/>
    <lineage>
        <taxon>Eukaryota</taxon>
        <taxon>Metazoa</taxon>
        <taxon>Ecdysozoa</taxon>
        <taxon>Arthropoda</taxon>
        <taxon>Hexapoda</taxon>
        <taxon>Insecta</taxon>
        <taxon>Pterygota</taxon>
        <taxon>Neoptera</taxon>
        <taxon>Endopterygota</taxon>
        <taxon>Lepidoptera</taxon>
        <taxon>Glossata</taxon>
        <taxon>Ditrysia</taxon>
        <taxon>Tineoidea</taxon>
        <taxon>Psychidae</taxon>
        <taxon>Oiketicinae</taxon>
        <taxon>Eumeta</taxon>
    </lineage>
</organism>
<name>A0A4C1UUX9_EUMVA</name>
<evidence type="ECO:0000313" key="3">
    <source>
        <dbReference type="EMBL" id="GBP30248.1"/>
    </source>
</evidence>